<keyword evidence="3" id="KW-1185">Reference proteome</keyword>
<feature type="transmembrane region" description="Helical" evidence="1">
    <location>
        <begin position="34"/>
        <end position="58"/>
    </location>
</feature>
<dbReference type="Proteomes" id="UP000295668">
    <property type="component" value="Unassembled WGS sequence"/>
</dbReference>
<protein>
    <submittedName>
        <fullName evidence="2">Uncharacterized protein</fullName>
    </submittedName>
</protein>
<accession>A0A4R5MKK0</accession>
<keyword evidence="1" id="KW-0472">Membrane</keyword>
<evidence type="ECO:0000313" key="2">
    <source>
        <dbReference type="EMBL" id="TDG35619.1"/>
    </source>
</evidence>
<dbReference type="RefSeq" id="WP_133263229.1">
    <property type="nucleotide sequence ID" value="NZ_SJCY01000009.1"/>
</dbReference>
<keyword evidence="1" id="KW-0812">Transmembrane</keyword>
<dbReference type="AlphaFoldDB" id="A0A4R5MKK0"/>
<feature type="transmembrane region" description="Helical" evidence="1">
    <location>
        <begin position="70"/>
        <end position="89"/>
    </location>
</feature>
<dbReference type="EMBL" id="SJCY01000009">
    <property type="protein sequence ID" value="TDG35619.1"/>
    <property type="molecule type" value="Genomic_DNA"/>
</dbReference>
<evidence type="ECO:0000313" key="3">
    <source>
        <dbReference type="Proteomes" id="UP000295668"/>
    </source>
</evidence>
<name>A0A4R5MKK0_9SPHI</name>
<proteinExistence type="predicted"/>
<sequence length="150" mass="17222">MKQKLPVGRALLIALIITIIYLFVIFTLQEFNNYGGLVLFFATPGVFVGIFVWCYMMMIFEVTGIIAPHFLFRFLVPFLLFSLVFWVFANVGEDPIISSFQNYTFKEYIGYFLEFMKNASLILGSLFLLLAALFTLLVKTEKPNAIQKEA</sequence>
<organism evidence="2 3">
    <name type="scientific">Pedobacter changchengzhani</name>
    <dbReference type="NCBI Taxonomy" id="2529274"/>
    <lineage>
        <taxon>Bacteria</taxon>
        <taxon>Pseudomonadati</taxon>
        <taxon>Bacteroidota</taxon>
        <taxon>Sphingobacteriia</taxon>
        <taxon>Sphingobacteriales</taxon>
        <taxon>Sphingobacteriaceae</taxon>
        <taxon>Pedobacter</taxon>
    </lineage>
</organism>
<comment type="caution">
    <text evidence="2">The sequence shown here is derived from an EMBL/GenBank/DDBJ whole genome shotgun (WGS) entry which is preliminary data.</text>
</comment>
<evidence type="ECO:0000256" key="1">
    <source>
        <dbReference type="SAM" id="Phobius"/>
    </source>
</evidence>
<feature type="transmembrane region" description="Helical" evidence="1">
    <location>
        <begin position="7"/>
        <end position="28"/>
    </location>
</feature>
<keyword evidence="1" id="KW-1133">Transmembrane helix</keyword>
<gene>
    <name evidence="2" type="ORF">EZJ43_13450</name>
</gene>
<reference evidence="2 3" key="1">
    <citation type="submission" date="2019-02" db="EMBL/GenBank/DDBJ databases">
        <title>Pedobacter sp. nov., a novel speices isolated from soil of pinguins habitat in Antarcitica.</title>
        <authorList>
            <person name="He R.-H."/>
        </authorList>
    </citation>
    <scope>NUCLEOTIDE SEQUENCE [LARGE SCALE GENOMIC DNA]</scope>
    <source>
        <strain evidence="2 3">E01020</strain>
    </source>
</reference>
<feature type="transmembrane region" description="Helical" evidence="1">
    <location>
        <begin position="119"/>
        <end position="138"/>
    </location>
</feature>
<dbReference type="OrthoDB" id="768700at2"/>